<comment type="caution">
    <text evidence="2">The sequence shown here is derived from an EMBL/GenBank/DDBJ whole genome shotgun (WGS) entry which is preliminary data.</text>
</comment>
<organism evidence="2 3">
    <name type="scientific">Pristionchus fissidentatus</name>
    <dbReference type="NCBI Taxonomy" id="1538716"/>
    <lineage>
        <taxon>Eukaryota</taxon>
        <taxon>Metazoa</taxon>
        <taxon>Ecdysozoa</taxon>
        <taxon>Nematoda</taxon>
        <taxon>Chromadorea</taxon>
        <taxon>Rhabditida</taxon>
        <taxon>Rhabditina</taxon>
        <taxon>Diplogasteromorpha</taxon>
        <taxon>Diplogasteroidea</taxon>
        <taxon>Neodiplogasteridae</taxon>
        <taxon>Pristionchus</taxon>
    </lineage>
</organism>
<proteinExistence type="predicted"/>
<dbReference type="Proteomes" id="UP001432322">
    <property type="component" value="Unassembled WGS sequence"/>
</dbReference>
<feature type="transmembrane region" description="Helical" evidence="1">
    <location>
        <begin position="6"/>
        <end position="25"/>
    </location>
</feature>
<keyword evidence="1" id="KW-0812">Transmembrane</keyword>
<protein>
    <submittedName>
        <fullName evidence="2">Uncharacterized protein</fullName>
    </submittedName>
</protein>
<reference evidence="2" key="1">
    <citation type="submission" date="2023-10" db="EMBL/GenBank/DDBJ databases">
        <title>Genome assembly of Pristionchus species.</title>
        <authorList>
            <person name="Yoshida K."/>
            <person name="Sommer R.J."/>
        </authorList>
    </citation>
    <scope>NUCLEOTIDE SEQUENCE</scope>
    <source>
        <strain evidence="2">RS5133</strain>
    </source>
</reference>
<keyword evidence="1" id="KW-0472">Membrane</keyword>
<evidence type="ECO:0000256" key="1">
    <source>
        <dbReference type="SAM" id="Phobius"/>
    </source>
</evidence>
<gene>
    <name evidence="2" type="ORF">PFISCL1PPCAC_5315</name>
</gene>
<dbReference type="EMBL" id="BTSY01000002">
    <property type="protein sequence ID" value="GMT14018.1"/>
    <property type="molecule type" value="Genomic_DNA"/>
</dbReference>
<keyword evidence="1" id="KW-1133">Transmembrane helix</keyword>
<evidence type="ECO:0000313" key="3">
    <source>
        <dbReference type="Proteomes" id="UP001432322"/>
    </source>
</evidence>
<feature type="non-terminal residue" evidence="2">
    <location>
        <position position="87"/>
    </location>
</feature>
<keyword evidence="3" id="KW-1185">Reference proteome</keyword>
<sequence>QGWILFAAIVRFLIAILSFLSILELSHFRPLSRKYPLNGGFELQFSVQHTIFYWNALNTALLLAAAVGRNAVCLQIYMILEIVFFGY</sequence>
<accession>A0AAV5V6U7</accession>
<evidence type="ECO:0000313" key="2">
    <source>
        <dbReference type="EMBL" id="GMT14018.1"/>
    </source>
</evidence>
<name>A0AAV5V6U7_9BILA</name>
<dbReference type="AlphaFoldDB" id="A0AAV5V6U7"/>
<feature type="non-terminal residue" evidence="2">
    <location>
        <position position="1"/>
    </location>
</feature>